<dbReference type="EMBL" id="VEPZ02000872">
    <property type="protein sequence ID" value="KAE8714358.1"/>
    <property type="molecule type" value="Genomic_DNA"/>
</dbReference>
<dbReference type="Gene3D" id="3.40.50.1700">
    <property type="entry name" value="Glycoside hydrolase family 3 C-terminal domain"/>
    <property type="match status" value="1"/>
</dbReference>
<feature type="chain" id="PRO_5025588236" evidence="4">
    <location>
        <begin position="26"/>
        <end position="866"/>
    </location>
</feature>
<evidence type="ECO:0000259" key="5">
    <source>
        <dbReference type="SMART" id="SM01217"/>
    </source>
</evidence>
<dbReference type="Gene3D" id="2.60.40.10">
    <property type="entry name" value="Immunoglobulins"/>
    <property type="match status" value="1"/>
</dbReference>
<evidence type="ECO:0000256" key="4">
    <source>
        <dbReference type="SAM" id="SignalP"/>
    </source>
</evidence>
<dbReference type="Pfam" id="PF14310">
    <property type="entry name" value="Fn3-like"/>
    <property type="match status" value="1"/>
</dbReference>
<dbReference type="SMART" id="SM01217">
    <property type="entry name" value="Fn3_like"/>
    <property type="match status" value="1"/>
</dbReference>
<keyword evidence="2" id="KW-0378">Hydrolase</keyword>
<organism evidence="6 7">
    <name type="scientific">Hibiscus syriacus</name>
    <name type="common">Rose of Sharon</name>
    <dbReference type="NCBI Taxonomy" id="106335"/>
    <lineage>
        <taxon>Eukaryota</taxon>
        <taxon>Viridiplantae</taxon>
        <taxon>Streptophyta</taxon>
        <taxon>Embryophyta</taxon>
        <taxon>Tracheophyta</taxon>
        <taxon>Spermatophyta</taxon>
        <taxon>Magnoliopsida</taxon>
        <taxon>eudicotyledons</taxon>
        <taxon>Gunneridae</taxon>
        <taxon>Pentapetalae</taxon>
        <taxon>rosids</taxon>
        <taxon>malvids</taxon>
        <taxon>Malvales</taxon>
        <taxon>Malvaceae</taxon>
        <taxon>Malvoideae</taxon>
        <taxon>Hibiscus</taxon>
    </lineage>
</organism>
<dbReference type="Proteomes" id="UP000436088">
    <property type="component" value="Unassembled WGS sequence"/>
</dbReference>
<comment type="caution">
    <text evidence="6">The sequence shown here is derived from an EMBL/GenBank/DDBJ whole genome shotgun (WGS) entry which is preliminary data.</text>
</comment>
<dbReference type="Gene3D" id="3.20.20.300">
    <property type="entry name" value="Glycoside hydrolase, family 3, N-terminal domain"/>
    <property type="match status" value="2"/>
</dbReference>
<dbReference type="SUPFAM" id="SSF52279">
    <property type="entry name" value="Beta-D-glucan exohydrolase, C-terminal domain"/>
    <property type="match status" value="1"/>
</dbReference>
<feature type="signal peptide" evidence="4">
    <location>
        <begin position="1"/>
        <end position="25"/>
    </location>
</feature>
<protein>
    <submittedName>
        <fullName evidence="6">Beta-D-xylosidase 7</fullName>
    </submittedName>
</protein>
<dbReference type="GO" id="GO:0031222">
    <property type="term" value="P:arabinan catabolic process"/>
    <property type="evidence" value="ECO:0007669"/>
    <property type="project" value="TreeGrafter"/>
</dbReference>
<evidence type="ECO:0000256" key="3">
    <source>
        <dbReference type="ARBA" id="ARBA00023295"/>
    </source>
</evidence>
<dbReference type="SUPFAM" id="SSF51445">
    <property type="entry name" value="(Trans)glycosidases"/>
    <property type="match status" value="1"/>
</dbReference>
<dbReference type="PANTHER" id="PTHR42721">
    <property type="entry name" value="SUGAR HYDROLASE-RELATED"/>
    <property type="match status" value="1"/>
</dbReference>
<gene>
    <name evidence="6" type="ORF">F3Y22_tig00110198pilonHSYRG00235</name>
</gene>
<dbReference type="InterPro" id="IPR044993">
    <property type="entry name" value="BXL"/>
</dbReference>
<evidence type="ECO:0000256" key="1">
    <source>
        <dbReference type="ARBA" id="ARBA00022729"/>
    </source>
</evidence>
<dbReference type="InterPro" id="IPR017853">
    <property type="entry name" value="GH"/>
</dbReference>
<dbReference type="InterPro" id="IPR036962">
    <property type="entry name" value="Glyco_hydro_3_N_sf"/>
</dbReference>
<dbReference type="AlphaFoldDB" id="A0A6A3BG24"/>
<sequence length="866" mass="94451">MLKLQTSFLLYLIHTSSLLFILSESTRPPFACDSSDPATKSYPFCEPTLPTTERVRDLVSRLTLDEKISQLINSAPAIPRLGIPEYQWWSEALHGLAVSRGIRFNGTIQTATSFPQIILTAASFDAVGIEGRAIYNVGQAMGLTFWAPNINVFRDPRWGRGQETPGEDPLVTGKYAVSYVRGLQGDSFEGGKLGENLQASACCKHFTAYDLDNWKGMTRYIFNANVSSQDLADTYQPPFQSCIQQGRASGPEAGGVSKGISLQTVMLSPLFLNNKDMLKYQTEDAAADVLKAGMDVDCGSFLLKHTKKAVENQKLLVSEIDRALHNLFSIRMRLGLFNGDPGKLPFGDIGSDQVCSQEHQNLALEAARHGIVLLKNTDKLLPLSKTGITSLAVIGPNADSVQMLLGNYAGPPCKSVTPLQGLQGYVKDTRFHQGCTAVNCSTAFTAQAMNVAVAAGADRVVLVMGLDQTQEREKFDRVDLLLPPKQQDLISTIAGAAKNPVILVLLSGGPVDISFAKNDQRIGSILWAGYPGEAGGRALAEIIFGDHNPGGRLPVTWYPQSYVNVPMTDMRMRPEPSSSYPGRTYRFYKGPKVFEFGYGLSYSNYTYEILPVNQNKVYLSNQISSQTVENSNPPGYIPVSKIGTEVCDKIKYPVTVRVQNNGELAGKHPVLLFVRPKKMGNGRPVKQLVAFQSVNLNAGERGDIGLELRPCEHLSSAIEDGRMVIEEGSYFLSIGDKELEIESGPITFHKTMHAAKLPMNICLSLHSCPFCSVVSGPIFHCCSSHPRRLSLPSPAIHMTQKPNPTLSAKPNSPSPNVSKIWFPALHGVARSFRVSQSIRLIGTIRSATGFPQVILTAATFDEAECG</sequence>
<dbReference type="InterPro" id="IPR036881">
    <property type="entry name" value="Glyco_hydro_3_C_sf"/>
</dbReference>
<keyword evidence="7" id="KW-1185">Reference proteome</keyword>
<accession>A0A6A3BG24</accession>
<dbReference type="InterPro" id="IPR002772">
    <property type="entry name" value="Glyco_hydro_3_C"/>
</dbReference>
<dbReference type="GO" id="GO:0046556">
    <property type="term" value="F:alpha-L-arabinofuranosidase activity"/>
    <property type="evidence" value="ECO:0007669"/>
    <property type="project" value="TreeGrafter"/>
</dbReference>
<dbReference type="GO" id="GO:0009044">
    <property type="term" value="F:xylan 1,4-beta-xylosidase activity"/>
    <property type="evidence" value="ECO:0007669"/>
    <property type="project" value="InterPro"/>
</dbReference>
<dbReference type="GO" id="GO:0009505">
    <property type="term" value="C:plant-type cell wall"/>
    <property type="evidence" value="ECO:0007669"/>
    <property type="project" value="TreeGrafter"/>
</dbReference>
<keyword evidence="3" id="KW-0326">Glycosidase</keyword>
<dbReference type="InterPro" id="IPR013783">
    <property type="entry name" value="Ig-like_fold"/>
</dbReference>
<dbReference type="InterPro" id="IPR001764">
    <property type="entry name" value="Glyco_hydro_3_N"/>
</dbReference>
<dbReference type="GO" id="GO:0045493">
    <property type="term" value="P:xylan catabolic process"/>
    <property type="evidence" value="ECO:0007669"/>
    <property type="project" value="InterPro"/>
</dbReference>
<evidence type="ECO:0000313" key="7">
    <source>
        <dbReference type="Proteomes" id="UP000436088"/>
    </source>
</evidence>
<dbReference type="Pfam" id="PF01915">
    <property type="entry name" value="Glyco_hydro_3_C"/>
    <property type="match status" value="1"/>
</dbReference>
<evidence type="ECO:0000256" key="2">
    <source>
        <dbReference type="ARBA" id="ARBA00022801"/>
    </source>
</evidence>
<dbReference type="FunFam" id="3.40.50.1700:FF:000001">
    <property type="entry name" value="probable beta-D-xylosidase 2"/>
    <property type="match status" value="1"/>
</dbReference>
<dbReference type="InterPro" id="IPR026891">
    <property type="entry name" value="Fn3-like"/>
</dbReference>
<reference evidence="6" key="1">
    <citation type="submission" date="2019-09" db="EMBL/GenBank/DDBJ databases">
        <title>Draft genome information of white flower Hibiscus syriacus.</title>
        <authorList>
            <person name="Kim Y.-M."/>
        </authorList>
    </citation>
    <scope>NUCLEOTIDE SEQUENCE [LARGE SCALE GENOMIC DNA]</scope>
    <source>
        <strain evidence="6">YM2019G1</strain>
    </source>
</reference>
<proteinExistence type="predicted"/>
<evidence type="ECO:0000313" key="6">
    <source>
        <dbReference type="EMBL" id="KAE8714358.1"/>
    </source>
</evidence>
<feature type="domain" description="Fibronectin type III-like" evidence="5">
    <location>
        <begin position="668"/>
        <end position="738"/>
    </location>
</feature>
<name>A0A6A3BG24_HIBSY</name>
<dbReference type="Pfam" id="PF00933">
    <property type="entry name" value="Glyco_hydro_3"/>
    <property type="match status" value="1"/>
</dbReference>
<dbReference type="PANTHER" id="PTHR42721:SF19">
    <property type="entry name" value="FIBRONECTIN TYPE III-LIKE DOMAIN-CONTAINING PROTEIN"/>
    <property type="match status" value="1"/>
</dbReference>
<keyword evidence="1 4" id="KW-0732">Signal</keyword>